<protein>
    <submittedName>
        <fullName evidence="1">Uncharacterized protein</fullName>
    </submittedName>
</protein>
<dbReference type="Proteomes" id="UP000825935">
    <property type="component" value="Chromosome 36"/>
</dbReference>
<comment type="caution">
    <text evidence="1">The sequence shown here is derived from an EMBL/GenBank/DDBJ whole genome shotgun (WGS) entry which is preliminary data.</text>
</comment>
<reference evidence="1" key="1">
    <citation type="submission" date="2021-08" db="EMBL/GenBank/DDBJ databases">
        <title>WGS assembly of Ceratopteris richardii.</title>
        <authorList>
            <person name="Marchant D.B."/>
            <person name="Chen G."/>
            <person name="Jenkins J."/>
            <person name="Shu S."/>
            <person name="Leebens-Mack J."/>
            <person name="Grimwood J."/>
            <person name="Schmutz J."/>
            <person name="Soltis P."/>
            <person name="Soltis D."/>
            <person name="Chen Z.-H."/>
        </authorList>
    </citation>
    <scope>NUCLEOTIDE SEQUENCE</scope>
    <source>
        <strain evidence="1">Whitten #5841</strain>
        <tissue evidence="1">Leaf</tissue>
    </source>
</reference>
<proteinExistence type="predicted"/>
<dbReference type="EMBL" id="CM035441">
    <property type="protein sequence ID" value="KAH7281513.1"/>
    <property type="molecule type" value="Genomic_DNA"/>
</dbReference>
<gene>
    <name evidence="1" type="ORF">KP509_36G051300</name>
</gene>
<dbReference type="AlphaFoldDB" id="A0A8T2QDG8"/>
<evidence type="ECO:0000313" key="2">
    <source>
        <dbReference type="Proteomes" id="UP000825935"/>
    </source>
</evidence>
<sequence length="86" mass="10462">MICVYLTKMTICLYLELILILQKRCKKKKQDDDIRVIRQHSRFTKRLWRLDSALWRTTDRDSCVSEEELQWMHSSDRLQGLNAKDF</sequence>
<organism evidence="1 2">
    <name type="scientific">Ceratopteris richardii</name>
    <name type="common">Triangle waterfern</name>
    <dbReference type="NCBI Taxonomy" id="49495"/>
    <lineage>
        <taxon>Eukaryota</taxon>
        <taxon>Viridiplantae</taxon>
        <taxon>Streptophyta</taxon>
        <taxon>Embryophyta</taxon>
        <taxon>Tracheophyta</taxon>
        <taxon>Polypodiopsida</taxon>
        <taxon>Polypodiidae</taxon>
        <taxon>Polypodiales</taxon>
        <taxon>Pteridineae</taxon>
        <taxon>Pteridaceae</taxon>
        <taxon>Parkerioideae</taxon>
        <taxon>Ceratopteris</taxon>
    </lineage>
</organism>
<keyword evidence="2" id="KW-1185">Reference proteome</keyword>
<name>A0A8T2QDG8_CERRI</name>
<evidence type="ECO:0000313" key="1">
    <source>
        <dbReference type="EMBL" id="KAH7281513.1"/>
    </source>
</evidence>
<accession>A0A8T2QDG8</accession>